<dbReference type="Proteomes" id="UP000444721">
    <property type="component" value="Unassembled WGS sequence"/>
</dbReference>
<dbReference type="VEuPathDB" id="AmoebaDB:FDP41_007170"/>
<evidence type="ECO:0000313" key="2">
    <source>
        <dbReference type="Proteomes" id="UP000444721"/>
    </source>
</evidence>
<comment type="caution">
    <text evidence="1">The sequence shown here is derived from an EMBL/GenBank/DDBJ whole genome shotgun (WGS) entry which is preliminary data.</text>
</comment>
<proteinExistence type="predicted"/>
<protein>
    <submittedName>
        <fullName evidence="1">Uncharacterized protein</fullName>
    </submittedName>
</protein>
<dbReference type="VEuPathDB" id="AmoebaDB:NF0054640"/>
<dbReference type="EMBL" id="VFQX01000058">
    <property type="protein sequence ID" value="KAF0973783.1"/>
    <property type="molecule type" value="Genomic_DNA"/>
</dbReference>
<dbReference type="RefSeq" id="XP_044558496.1">
    <property type="nucleotide sequence ID" value="XM_044710886.1"/>
</dbReference>
<dbReference type="GeneID" id="68114388"/>
<dbReference type="AlphaFoldDB" id="A0A6A5B4U7"/>
<keyword evidence="2" id="KW-1185">Reference proteome</keyword>
<evidence type="ECO:0000313" key="1">
    <source>
        <dbReference type="EMBL" id="KAF0973783.1"/>
    </source>
</evidence>
<name>A0A6A5B4U7_NAEFO</name>
<dbReference type="VEuPathDB" id="AmoebaDB:NfTy_009290"/>
<gene>
    <name evidence="1" type="ORF">FDP41_007170</name>
</gene>
<reference evidence="1 2" key="1">
    <citation type="journal article" date="2019" name="Sci. Rep.">
        <title>Nanopore sequencing improves the draft genome of the human pathogenic amoeba Naegleria fowleri.</title>
        <authorList>
            <person name="Liechti N."/>
            <person name="Schurch N."/>
            <person name="Bruggmann R."/>
            <person name="Wittwer M."/>
        </authorList>
    </citation>
    <scope>NUCLEOTIDE SEQUENCE [LARGE SCALE GENOMIC DNA]</scope>
    <source>
        <strain evidence="1 2">ATCC 30894</strain>
    </source>
</reference>
<sequence>MNDFPDDIKTVSVVTDGKAFAGSSAISRPSNNPVVTFTWKSNDTETVHLEILIDGVLKYNVQNIKPGASGSISYPAAEFAGRTIKHCRWRPGLFGINGAGGGDAVWVCPVGESVRVNLVLNVS</sequence>
<organism evidence="1 2">
    <name type="scientific">Naegleria fowleri</name>
    <name type="common">Brain eating amoeba</name>
    <dbReference type="NCBI Taxonomy" id="5763"/>
    <lineage>
        <taxon>Eukaryota</taxon>
        <taxon>Discoba</taxon>
        <taxon>Heterolobosea</taxon>
        <taxon>Tetramitia</taxon>
        <taxon>Eutetramitia</taxon>
        <taxon>Vahlkampfiidae</taxon>
        <taxon>Naegleria</taxon>
    </lineage>
</organism>
<accession>A0A6A5B4U7</accession>